<reference evidence="10" key="1">
    <citation type="submission" date="2017-04" db="EMBL/GenBank/DDBJ databases">
        <authorList>
            <person name="Varghese N."/>
            <person name="Submissions S."/>
        </authorList>
    </citation>
    <scope>NUCLEOTIDE SEQUENCE [LARGE SCALE GENOMIC DNA]</scope>
    <source>
        <strain evidence="10">LMG 29540</strain>
    </source>
</reference>
<organism evidence="9 10">
    <name type="scientific">Paraburkholderia susongensis</name>
    <dbReference type="NCBI Taxonomy" id="1515439"/>
    <lineage>
        <taxon>Bacteria</taxon>
        <taxon>Pseudomonadati</taxon>
        <taxon>Pseudomonadota</taxon>
        <taxon>Betaproteobacteria</taxon>
        <taxon>Burkholderiales</taxon>
        <taxon>Burkholderiaceae</taxon>
        <taxon>Paraburkholderia</taxon>
    </lineage>
</organism>
<dbReference type="InterPro" id="IPR011118">
    <property type="entry name" value="Tannase/feruloyl_esterase"/>
</dbReference>
<dbReference type="OrthoDB" id="7062032at2"/>
<sequence length="597" mass="61789">MRTLHSLNPLARIKARAASLLTLLSICATAAIVAACGGGSGSGSSGGSSSGGSPAYTPLSVVAPVVDCSKLASIDITDIGGAGSAITSATVTNATVNGATVAFCTVKGTLAPSNTFEVALPVSTWTQRFAELGCGGLCGNLSDPTQQSSFSFSYTCPLVQHGGFVTAATDMGHSGQDSSWTTDPQKAADFAYRGQHITTLAAKKLIKAYYGQTQKYSYFIGCSDGGREALMAAQRYPADYNGIVAGAPAAHFQIQNSLYHGWSVKSQSTTGTSAGNAVLYADKAEVLHKAVIAACGGGSGAADGLIADPRTCHFDPATIQCANNATSTSDCLSAAEVTTAKNIFNGPTDATTGERMLAGSPQYGSEANWIGVEVPNSNSTDAPVSVTKLFSYSIVTGAYNLIFTGSPTMPTIDTFGYQDASFYPAYLKANHPLNDATSPDLSAFQAAGGKLILWHGWADQHISPLFTIQYYEAMQNTMGAANVSQFARLYLVPGVAHCGGGEGFPNIDLVSKITDWVEQVQAPDAVMTYQTDSSNNVTASRPVYPYPAVAKYTGSGDWHDGANYTQGAPLYTASTAAWAGSSFYAPYTAATQGVAAP</sequence>
<accession>A0A1X7M133</accession>
<dbReference type="PANTHER" id="PTHR33938:SF15">
    <property type="entry name" value="FERULOYL ESTERASE B-RELATED"/>
    <property type="match status" value="1"/>
</dbReference>
<keyword evidence="5" id="KW-0378">Hydrolase</keyword>
<dbReference type="RefSeq" id="WP_085489047.1">
    <property type="nucleotide sequence ID" value="NZ_FXAT01000014.1"/>
</dbReference>
<evidence type="ECO:0000313" key="9">
    <source>
        <dbReference type="EMBL" id="SMG59886.1"/>
    </source>
</evidence>
<keyword evidence="10" id="KW-1185">Reference proteome</keyword>
<feature type="signal peptide" evidence="8">
    <location>
        <begin position="1"/>
        <end position="30"/>
    </location>
</feature>
<dbReference type="AlphaFoldDB" id="A0A1X7M133"/>
<dbReference type="InterPro" id="IPR029058">
    <property type="entry name" value="AB_hydrolase_fold"/>
</dbReference>
<dbReference type="Proteomes" id="UP000193228">
    <property type="component" value="Unassembled WGS sequence"/>
</dbReference>
<keyword evidence="2" id="KW-0719">Serine esterase</keyword>
<keyword evidence="7" id="KW-1015">Disulfide bond</keyword>
<evidence type="ECO:0000256" key="1">
    <source>
        <dbReference type="ARBA" id="ARBA00006249"/>
    </source>
</evidence>
<evidence type="ECO:0000256" key="4">
    <source>
        <dbReference type="ARBA" id="ARBA00022729"/>
    </source>
</evidence>
<evidence type="ECO:0000256" key="5">
    <source>
        <dbReference type="ARBA" id="ARBA00022801"/>
    </source>
</evidence>
<name>A0A1X7M133_9BURK</name>
<dbReference type="SUPFAM" id="SSF53474">
    <property type="entry name" value="alpha/beta-Hydrolases"/>
    <property type="match status" value="1"/>
</dbReference>
<protein>
    <submittedName>
        <fullName evidence="9">Feruloyl esterase</fullName>
    </submittedName>
</protein>
<dbReference type="GO" id="GO:0052689">
    <property type="term" value="F:carboxylic ester hydrolase activity"/>
    <property type="evidence" value="ECO:0007669"/>
    <property type="project" value="UniProtKB-KW"/>
</dbReference>
<evidence type="ECO:0000313" key="10">
    <source>
        <dbReference type="Proteomes" id="UP000193228"/>
    </source>
</evidence>
<dbReference type="Gene3D" id="3.40.50.1820">
    <property type="entry name" value="alpha/beta hydrolase"/>
    <property type="match status" value="1"/>
</dbReference>
<proteinExistence type="inferred from homology"/>
<keyword evidence="6" id="KW-0106">Calcium</keyword>
<gene>
    <name evidence="9" type="ORF">SAMN06265784_114107</name>
</gene>
<evidence type="ECO:0000256" key="3">
    <source>
        <dbReference type="ARBA" id="ARBA00022723"/>
    </source>
</evidence>
<evidence type="ECO:0000256" key="2">
    <source>
        <dbReference type="ARBA" id="ARBA00022487"/>
    </source>
</evidence>
<dbReference type="EMBL" id="FXAT01000014">
    <property type="protein sequence ID" value="SMG59886.1"/>
    <property type="molecule type" value="Genomic_DNA"/>
</dbReference>
<dbReference type="Pfam" id="PF07519">
    <property type="entry name" value="Tannase"/>
    <property type="match status" value="1"/>
</dbReference>
<evidence type="ECO:0000256" key="8">
    <source>
        <dbReference type="SAM" id="SignalP"/>
    </source>
</evidence>
<keyword evidence="4 8" id="KW-0732">Signal</keyword>
<feature type="chain" id="PRO_5013050066" evidence="8">
    <location>
        <begin position="31"/>
        <end position="597"/>
    </location>
</feature>
<dbReference type="GO" id="GO:0046872">
    <property type="term" value="F:metal ion binding"/>
    <property type="evidence" value="ECO:0007669"/>
    <property type="project" value="UniProtKB-KW"/>
</dbReference>
<dbReference type="PANTHER" id="PTHR33938">
    <property type="entry name" value="FERULOYL ESTERASE B-RELATED"/>
    <property type="match status" value="1"/>
</dbReference>
<evidence type="ECO:0000256" key="7">
    <source>
        <dbReference type="ARBA" id="ARBA00023157"/>
    </source>
</evidence>
<dbReference type="STRING" id="1515439.SAMN06265784_114107"/>
<comment type="similarity">
    <text evidence="1">Belongs to the tannase family.</text>
</comment>
<keyword evidence="3" id="KW-0479">Metal-binding</keyword>
<evidence type="ECO:0000256" key="6">
    <source>
        <dbReference type="ARBA" id="ARBA00022837"/>
    </source>
</evidence>